<reference evidence="9 10" key="1">
    <citation type="submission" date="2024-12" db="EMBL/GenBank/DDBJ databases">
        <title>The coexistence of Mycolicibacterium septicum and Mycolicibacterium nivoides in clinical samples.</title>
        <authorList>
            <person name="Wang C."/>
            <person name="Feng Y."/>
            <person name="Zong Z."/>
        </authorList>
    </citation>
    <scope>NUCLEOTIDE SEQUENCE [LARGE SCALE GENOMIC DNA]</scope>
    <source>
        <strain evidence="9 10">120310</strain>
    </source>
</reference>
<dbReference type="PROSITE" id="PS01063">
    <property type="entry name" value="SIGMA70_ECF"/>
    <property type="match status" value="1"/>
</dbReference>
<dbReference type="Gene3D" id="1.10.10.10">
    <property type="entry name" value="Winged helix-like DNA-binding domain superfamily/Winged helix DNA-binding domain"/>
    <property type="match status" value="1"/>
</dbReference>
<comment type="similarity">
    <text evidence="1 6">Belongs to the sigma-70 factor family. ECF subfamily.</text>
</comment>
<dbReference type="Proteomes" id="UP001635817">
    <property type="component" value="Unassembled WGS sequence"/>
</dbReference>
<protein>
    <recommendedName>
        <fullName evidence="6">RNA polymerase sigma factor</fullName>
    </recommendedName>
</protein>
<dbReference type="InterPro" id="IPR007627">
    <property type="entry name" value="RNA_pol_sigma70_r2"/>
</dbReference>
<feature type="domain" description="RNA polymerase sigma factor 70 region 4 type 2" evidence="8">
    <location>
        <begin position="141"/>
        <end position="193"/>
    </location>
</feature>
<evidence type="ECO:0000256" key="4">
    <source>
        <dbReference type="ARBA" id="ARBA00023125"/>
    </source>
</evidence>
<dbReference type="InterPro" id="IPR036388">
    <property type="entry name" value="WH-like_DNA-bd_sf"/>
</dbReference>
<dbReference type="InterPro" id="IPR000838">
    <property type="entry name" value="RNA_pol_sigma70_ECF_CS"/>
</dbReference>
<dbReference type="EMBL" id="JBKBDE010000006">
    <property type="protein sequence ID" value="MFN6552435.1"/>
    <property type="molecule type" value="Genomic_DNA"/>
</dbReference>
<keyword evidence="4 6" id="KW-0238">DNA-binding</keyword>
<dbReference type="RefSeq" id="WP_409550922.1">
    <property type="nucleotide sequence ID" value="NZ_JBKBDE010000006.1"/>
</dbReference>
<dbReference type="SUPFAM" id="SSF88659">
    <property type="entry name" value="Sigma3 and sigma4 domains of RNA polymerase sigma factors"/>
    <property type="match status" value="1"/>
</dbReference>
<dbReference type="InterPro" id="IPR013325">
    <property type="entry name" value="RNA_pol_sigma_r2"/>
</dbReference>
<sequence>MHRYSIYKVGRLPELNNNTEPLSDSRDATRFVNTVLPCIEQIRGRARRLTTNTYDAEDLIQETMLKAYSGFHTFQPDSNARAWLFRIMYNNWVSTYRARQRGVSEQLCEEFTDWQLSAEARHTSAGLRSAEVEALETMRDDEIADALCAIPAVNRVTVYLADVEGYPYREIATLMGTPIGTVMSRLARGRRRLRELLDDVAKDRGIIRCQVDGRGPLPQSSR</sequence>
<name>A0ABW9LYG8_9MYCO</name>
<evidence type="ECO:0000256" key="3">
    <source>
        <dbReference type="ARBA" id="ARBA00023082"/>
    </source>
</evidence>
<comment type="caution">
    <text evidence="9">The sequence shown here is derived from an EMBL/GenBank/DDBJ whole genome shotgun (WGS) entry which is preliminary data.</text>
</comment>
<evidence type="ECO:0000313" key="10">
    <source>
        <dbReference type="Proteomes" id="UP001635817"/>
    </source>
</evidence>
<keyword evidence="5 6" id="KW-0804">Transcription</keyword>
<evidence type="ECO:0000259" key="8">
    <source>
        <dbReference type="Pfam" id="PF08281"/>
    </source>
</evidence>
<evidence type="ECO:0000313" key="9">
    <source>
        <dbReference type="EMBL" id="MFN6552435.1"/>
    </source>
</evidence>
<dbReference type="Pfam" id="PF04542">
    <property type="entry name" value="Sigma70_r2"/>
    <property type="match status" value="1"/>
</dbReference>
<dbReference type="Gene3D" id="1.10.1740.10">
    <property type="match status" value="1"/>
</dbReference>
<keyword evidence="2 6" id="KW-0805">Transcription regulation</keyword>
<dbReference type="InterPro" id="IPR013324">
    <property type="entry name" value="RNA_pol_sigma_r3/r4-like"/>
</dbReference>
<dbReference type="InterPro" id="IPR013249">
    <property type="entry name" value="RNA_pol_sigma70_r4_t2"/>
</dbReference>
<evidence type="ECO:0000256" key="1">
    <source>
        <dbReference type="ARBA" id="ARBA00010641"/>
    </source>
</evidence>
<keyword evidence="10" id="KW-1185">Reference proteome</keyword>
<dbReference type="InterPro" id="IPR014284">
    <property type="entry name" value="RNA_pol_sigma-70_dom"/>
</dbReference>
<proteinExistence type="inferred from homology"/>
<dbReference type="NCBIfam" id="TIGR02937">
    <property type="entry name" value="sigma70-ECF"/>
    <property type="match status" value="1"/>
</dbReference>
<dbReference type="SUPFAM" id="SSF88946">
    <property type="entry name" value="Sigma2 domain of RNA polymerase sigma factors"/>
    <property type="match status" value="1"/>
</dbReference>
<accession>A0ABW9LYG8</accession>
<evidence type="ECO:0000256" key="5">
    <source>
        <dbReference type="ARBA" id="ARBA00023163"/>
    </source>
</evidence>
<dbReference type="Pfam" id="PF08281">
    <property type="entry name" value="Sigma70_r4_2"/>
    <property type="match status" value="1"/>
</dbReference>
<dbReference type="InterPro" id="IPR039425">
    <property type="entry name" value="RNA_pol_sigma-70-like"/>
</dbReference>
<organism evidence="9 10">
    <name type="scientific">Mycolicibacterium septicum</name>
    <dbReference type="NCBI Taxonomy" id="98668"/>
    <lineage>
        <taxon>Bacteria</taxon>
        <taxon>Bacillati</taxon>
        <taxon>Actinomycetota</taxon>
        <taxon>Actinomycetes</taxon>
        <taxon>Mycobacteriales</taxon>
        <taxon>Mycobacteriaceae</taxon>
        <taxon>Mycolicibacterium</taxon>
    </lineage>
</organism>
<evidence type="ECO:0000256" key="2">
    <source>
        <dbReference type="ARBA" id="ARBA00023015"/>
    </source>
</evidence>
<gene>
    <name evidence="9" type="ORF">ACK4CP_18720</name>
</gene>
<evidence type="ECO:0000256" key="6">
    <source>
        <dbReference type="RuleBase" id="RU000716"/>
    </source>
</evidence>
<keyword evidence="3 6" id="KW-0731">Sigma factor</keyword>
<dbReference type="PANTHER" id="PTHR43133:SF59">
    <property type="entry name" value="ECF RNA POLYMERASE SIGMA FACTOR SIGR"/>
    <property type="match status" value="1"/>
</dbReference>
<evidence type="ECO:0000259" key="7">
    <source>
        <dbReference type="Pfam" id="PF04542"/>
    </source>
</evidence>
<feature type="domain" description="RNA polymerase sigma-70 region 2" evidence="7">
    <location>
        <begin position="41"/>
        <end position="101"/>
    </location>
</feature>
<dbReference type="PANTHER" id="PTHR43133">
    <property type="entry name" value="RNA POLYMERASE ECF-TYPE SIGMA FACTO"/>
    <property type="match status" value="1"/>
</dbReference>